<name>A0A8H6UK84_9EURO</name>
<dbReference type="AlphaFoldDB" id="A0A8H6UK84"/>
<reference evidence="1" key="1">
    <citation type="submission" date="2020-06" db="EMBL/GenBank/DDBJ databases">
        <title>Draft genome sequences of strains closely related to Aspergillus parafelis and Aspergillus hiratsukae.</title>
        <authorList>
            <person name="Dos Santos R.A.C."/>
            <person name="Rivero-Menendez O."/>
            <person name="Steenwyk J.L."/>
            <person name="Mead M.E."/>
            <person name="Goldman G.H."/>
            <person name="Alastruey-Izquierdo A."/>
            <person name="Rokas A."/>
        </authorList>
    </citation>
    <scope>NUCLEOTIDE SEQUENCE</scope>
    <source>
        <strain evidence="1">CNM-CM5793</strain>
    </source>
</reference>
<evidence type="ECO:0000313" key="1">
    <source>
        <dbReference type="EMBL" id="KAF7142187.1"/>
    </source>
</evidence>
<accession>A0A8H6UK84</accession>
<evidence type="ECO:0000313" key="2">
    <source>
        <dbReference type="Proteomes" id="UP000630445"/>
    </source>
</evidence>
<sequence length="118" mass="12460">MDVGVHREAIVARRGIEVWAPVHPVGGRVSGVHRIGVGSEGGAVKLTHEVLGSGADCAGGTPRVESESDDPFRGLAAIKGQLEKTRAFPDAALCVVRTEFTRQRPVLEVVGSVNRKLV</sequence>
<comment type="caution">
    <text evidence="1">The sequence shown here is derived from an EMBL/GenBank/DDBJ whole genome shotgun (WGS) entry which is preliminary data.</text>
</comment>
<organism evidence="1 2">
    <name type="scientific">Aspergillus hiratsukae</name>
    <dbReference type="NCBI Taxonomy" id="1194566"/>
    <lineage>
        <taxon>Eukaryota</taxon>
        <taxon>Fungi</taxon>
        <taxon>Dikarya</taxon>
        <taxon>Ascomycota</taxon>
        <taxon>Pezizomycotina</taxon>
        <taxon>Eurotiomycetes</taxon>
        <taxon>Eurotiomycetidae</taxon>
        <taxon>Eurotiales</taxon>
        <taxon>Aspergillaceae</taxon>
        <taxon>Aspergillus</taxon>
        <taxon>Aspergillus subgen. Fumigati</taxon>
    </lineage>
</organism>
<protein>
    <submittedName>
        <fullName evidence="1">Uncharacterized protein</fullName>
    </submittedName>
</protein>
<dbReference type="Proteomes" id="UP000630445">
    <property type="component" value="Unassembled WGS sequence"/>
</dbReference>
<dbReference type="EMBL" id="JACBAD010001245">
    <property type="protein sequence ID" value="KAF7142187.1"/>
    <property type="molecule type" value="Genomic_DNA"/>
</dbReference>
<keyword evidence="2" id="KW-1185">Reference proteome</keyword>
<proteinExistence type="predicted"/>
<gene>
    <name evidence="1" type="ORF">CNMCM5793_009112</name>
</gene>